<dbReference type="InterPro" id="IPR000424">
    <property type="entry name" value="Primosome_PriB/ssb"/>
</dbReference>
<dbReference type="GO" id="GO:0003697">
    <property type="term" value="F:single-stranded DNA binding"/>
    <property type="evidence" value="ECO:0007669"/>
    <property type="project" value="UniProtKB-UniRule"/>
</dbReference>
<organism evidence="5 6">
    <name type="scientific">Legionella massiliensis</name>
    <dbReference type="NCBI Taxonomy" id="1034943"/>
    <lineage>
        <taxon>Bacteria</taxon>
        <taxon>Pseudomonadati</taxon>
        <taxon>Pseudomonadota</taxon>
        <taxon>Gammaproteobacteria</taxon>
        <taxon>Legionellales</taxon>
        <taxon>Legionellaceae</taxon>
        <taxon>Legionella</taxon>
    </lineage>
</organism>
<dbReference type="NCBIfam" id="TIGR00621">
    <property type="entry name" value="ssb"/>
    <property type="match status" value="1"/>
</dbReference>
<dbReference type="OrthoDB" id="5650776at2"/>
<sequence>MTASLNRVQLIGNLGADPKSIAGKDGQSFVTATLATNESFKQNDEWQTRVEWHQLVLFGKLTKIAEYLKKGSQVYLEGKLRSNQWTDNEGKTRQALSIVVSHIQLLNSSKSADESSNKTAEEHMAQMREILQPDSEEIPY</sequence>
<reference evidence="5 6" key="1">
    <citation type="submission" date="2014-06" db="EMBL/GenBank/DDBJ databases">
        <authorList>
            <person name="Urmite Genomes Urmite Genomes"/>
        </authorList>
    </citation>
    <scope>NUCLEOTIDE SEQUENCE [LARGE SCALE GENOMIC DNA]</scope>
</reference>
<name>A0A078KY52_9GAMM</name>
<dbReference type="PANTHER" id="PTHR10302">
    <property type="entry name" value="SINGLE-STRANDED DNA-BINDING PROTEIN"/>
    <property type="match status" value="1"/>
</dbReference>
<dbReference type="AlphaFoldDB" id="A0A078KY52"/>
<keyword evidence="6" id="KW-1185">Reference proteome</keyword>
<dbReference type="InterPro" id="IPR011344">
    <property type="entry name" value="ssDNA-bd"/>
</dbReference>
<dbReference type="PIRSF" id="PIRSF002070">
    <property type="entry name" value="SSB"/>
    <property type="match status" value="1"/>
</dbReference>
<dbReference type="RefSeq" id="WP_043873149.1">
    <property type="nucleotide sequence ID" value="NZ_CCVW01000001.1"/>
</dbReference>
<dbReference type="eggNOG" id="COG0629">
    <property type="taxonomic scope" value="Bacteria"/>
</dbReference>
<comment type="subunit">
    <text evidence="2">Homotetramer.</text>
</comment>
<gene>
    <name evidence="5" type="primary">ssb_1</name>
    <name evidence="5" type="ORF">BN59_00942</name>
</gene>
<dbReference type="Pfam" id="PF00436">
    <property type="entry name" value="SSB"/>
    <property type="match status" value="1"/>
</dbReference>
<evidence type="ECO:0000313" key="6">
    <source>
        <dbReference type="Proteomes" id="UP000044071"/>
    </source>
</evidence>
<dbReference type="EMBL" id="CCSB01000001">
    <property type="protein sequence ID" value="CDZ76668.1"/>
    <property type="molecule type" value="Genomic_DNA"/>
</dbReference>
<protein>
    <recommendedName>
        <fullName evidence="2 3">Single-stranded DNA-binding protein</fullName>
        <shortName evidence="2">SSB</shortName>
    </recommendedName>
</protein>
<evidence type="ECO:0000256" key="2">
    <source>
        <dbReference type="HAMAP-Rule" id="MF_00984"/>
    </source>
</evidence>
<dbReference type="HAMAP" id="MF_00984">
    <property type="entry name" value="SSB"/>
    <property type="match status" value="1"/>
</dbReference>
<dbReference type="PROSITE" id="PS50935">
    <property type="entry name" value="SSB"/>
    <property type="match status" value="1"/>
</dbReference>
<proteinExistence type="inferred from homology"/>
<evidence type="ECO:0000256" key="4">
    <source>
        <dbReference type="SAM" id="MobiDB-lite"/>
    </source>
</evidence>
<evidence type="ECO:0000256" key="1">
    <source>
        <dbReference type="ARBA" id="ARBA00023125"/>
    </source>
</evidence>
<evidence type="ECO:0000313" key="5">
    <source>
        <dbReference type="EMBL" id="CDZ76668.1"/>
    </source>
</evidence>
<dbReference type="Proteomes" id="UP000044071">
    <property type="component" value="Unassembled WGS sequence"/>
</dbReference>
<keyword evidence="1 2" id="KW-0238">DNA-binding</keyword>
<dbReference type="Gene3D" id="2.40.50.140">
    <property type="entry name" value="Nucleic acid-binding proteins"/>
    <property type="match status" value="1"/>
</dbReference>
<dbReference type="STRING" id="1034943.BN59_00942"/>
<dbReference type="PANTHER" id="PTHR10302:SF0">
    <property type="entry name" value="SINGLE-STRANDED DNA-BINDING PROTEIN, MITOCHONDRIAL"/>
    <property type="match status" value="1"/>
</dbReference>
<dbReference type="SUPFAM" id="SSF50249">
    <property type="entry name" value="Nucleic acid-binding proteins"/>
    <property type="match status" value="1"/>
</dbReference>
<comment type="caution">
    <text evidence="2">Lacks conserved residue(s) required for the propagation of feature annotation.</text>
</comment>
<feature type="region of interest" description="Disordered" evidence="4">
    <location>
        <begin position="108"/>
        <end position="140"/>
    </location>
</feature>
<dbReference type="CDD" id="cd04496">
    <property type="entry name" value="SSB_OBF"/>
    <property type="match status" value="1"/>
</dbReference>
<accession>A0A078KY52</accession>
<dbReference type="GO" id="GO:0009295">
    <property type="term" value="C:nucleoid"/>
    <property type="evidence" value="ECO:0007669"/>
    <property type="project" value="TreeGrafter"/>
</dbReference>
<evidence type="ECO:0000256" key="3">
    <source>
        <dbReference type="PIRNR" id="PIRNR002070"/>
    </source>
</evidence>
<dbReference type="InterPro" id="IPR012340">
    <property type="entry name" value="NA-bd_OB-fold"/>
</dbReference>
<feature type="compositionally biased region" description="Basic and acidic residues" evidence="4">
    <location>
        <begin position="111"/>
        <end position="126"/>
    </location>
</feature>
<dbReference type="GO" id="GO:0006260">
    <property type="term" value="P:DNA replication"/>
    <property type="evidence" value="ECO:0007669"/>
    <property type="project" value="InterPro"/>
</dbReference>